<feature type="transmembrane region" description="Helical" evidence="5">
    <location>
        <begin position="404"/>
        <end position="425"/>
    </location>
</feature>
<sequence>MAWGILEPKSRPAHVPATVLLEDTPEVAAHHEHLKKITHRGETIILVPQPSDDPNDPLNWSLLQRDLIFLLYATCTILTIGGIGPIISPIAYELTVLFNVSFTKVSLLTGYSLLATACFGIVVSPTARKYGRRFPLIFSMCCAFAGCLWGGYAESYNSLLGARIVQGLCVCMFESLNFVIVGDLYYVHERGIRVALVTTSIIGVGALPPVVSGKVATDLGWRWIFWLLAIFMGLALVGTVFFGFETAYNRKAIYNTDMASQDRVRKDEHDGKGDDIAKTETVASSRIPRKTYLGRLKPWSGSYSPAPFWRLTIQPFLILWNPVAVWAVVLFAFPVFWLVAFNLLIAQIFSAPPYLLNTAELGYMSAGAVVGGILSSMLCAAVSDPMIEFFARRNGGIYEPEFRLFLIIPALILTIVAYFPFGYMIRDGKSPAAISTMYGVATAAGQTCMAVVGAYAVDGYRDISVEIFVLTMIIKNFLFYGFSYFINDWIARWGTVKFFCTVGAIQAATCLTTVPLYVFGKKLRFWWHSSRVNA</sequence>
<dbReference type="RefSeq" id="XP_033691084.1">
    <property type="nucleotide sequence ID" value="XM_033834318.1"/>
</dbReference>
<evidence type="ECO:0000259" key="6">
    <source>
        <dbReference type="PROSITE" id="PS50850"/>
    </source>
</evidence>
<dbReference type="GeneID" id="54587648"/>
<dbReference type="Gene3D" id="1.20.1250.20">
    <property type="entry name" value="MFS general substrate transporter like domains"/>
    <property type="match status" value="1"/>
</dbReference>
<feature type="transmembrane region" description="Helical" evidence="5">
    <location>
        <begin position="467"/>
        <end position="486"/>
    </location>
</feature>
<feature type="transmembrane region" description="Helical" evidence="5">
    <location>
        <begin position="134"/>
        <end position="152"/>
    </location>
</feature>
<dbReference type="InterPro" id="IPR036259">
    <property type="entry name" value="MFS_trans_sf"/>
</dbReference>
<dbReference type="EMBL" id="ML987189">
    <property type="protein sequence ID" value="KAF2256080.1"/>
    <property type="molecule type" value="Genomic_DNA"/>
</dbReference>
<dbReference type="InterPro" id="IPR011701">
    <property type="entry name" value="MFS"/>
</dbReference>
<feature type="transmembrane region" description="Helical" evidence="5">
    <location>
        <begin position="498"/>
        <end position="519"/>
    </location>
</feature>
<keyword evidence="3 5" id="KW-1133">Transmembrane helix</keyword>
<evidence type="ECO:0000256" key="5">
    <source>
        <dbReference type="SAM" id="Phobius"/>
    </source>
</evidence>
<feature type="transmembrane region" description="Helical" evidence="5">
    <location>
        <begin position="437"/>
        <end position="455"/>
    </location>
</feature>
<feature type="transmembrane region" description="Helical" evidence="5">
    <location>
        <begin position="67"/>
        <end position="87"/>
    </location>
</feature>
<dbReference type="Pfam" id="PF07690">
    <property type="entry name" value="MFS_1"/>
    <property type="match status" value="1"/>
</dbReference>
<keyword evidence="8" id="KW-1185">Reference proteome</keyword>
<protein>
    <submittedName>
        <fullName evidence="7">MFS general substrate transporter</fullName>
    </submittedName>
</protein>
<dbReference type="Proteomes" id="UP000800094">
    <property type="component" value="Unassembled WGS sequence"/>
</dbReference>
<feature type="transmembrane region" description="Helical" evidence="5">
    <location>
        <begin position="107"/>
        <end position="127"/>
    </location>
</feature>
<evidence type="ECO:0000313" key="8">
    <source>
        <dbReference type="Proteomes" id="UP000800094"/>
    </source>
</evidence>
<feature type="transmembrane region" description="Helical" evidence="5">
    <location>
        <begin position="361"/>
        <end position="383"/>
    </location>
</feature>
<reference evidence="7" key="1">
    <citation type="journal article" date="2020" name="Stud. Mycol.">
        <title>101 Dothideomycetes genomes: a test case for predicting lifestyles and emergence of pathogens.</title>
        <authorList>
            <person name="Haridas S."/>
            <person name="Albert R."/>
            <person name="Binder M."/>
            <person name="Bloem J."/>
            <person name="Labutti K."/>
            <person name="Salamov A."/>
            <person name="Andreopoulos B."/>
            <person name="Baker S."/>
            <person name="Barry K."/>
            <person name="Bills G."/>
            <person name="Bluhm B."/>
            <person name="Cannon C."/>
            <person name="Castanera R."/>
            <person name="Culley D."/>
            <person name="Daum C."/>
            <person name="Ezra D."/>
            <person name="Gonzalez J."/>
            <person name="Henrissat B."/>
            <person name="Kuo A."/>
            <person name="Liang C."/>
            <person name="Lipzen A."/>
            <person name="Lutzoni F."/>
            <person name="Magnuson J."/>
            <person name="Mondo S."/>
            <person name="Nolan M."/>
            <person name="Ohm R."/>
            <person name="Pangilinan J."/>
            <person name="Park H.-J."/>
            <person name="Ramirez L."/>
            <person name="Alfaro M."/>
            <person name="Sun H."/>
            <person name="Tritt A."/>
            <person name="Yoshinaga Y."/>
            <person name="Zwiers L.-H."/>
            <person name="Turgeon B."/>
            <person name="Goodwin S."/>
            <person name="Spatafora J."/>
            <person name="Crous P."/>
            <person name="Grigoriev I."/>
        </authorList>
    </citation>
    <scope>NUCLEOTIDE SEQUENCE</scope>
    <source>
        <strain evidence="7">CBS 122368</strain>
    </source>
</reference>
<evidence type="ECO:0000256" key="2">
    <source>
        <dbReference type="ARBA" id="ARBA00022692"/>
    </source>
</evidence>
<dbReference type="GO" id="GO:0022857">
    <property type="term" value="F:transmembrane transporter activity"/>
    <property type="evidence" value="ECO:0007669"/>
    <property type="project" value="InterPro"/>
</dbReference>
<feature type="transmembrane region" description="Helical" evidence="5">
    <location>
        <begin position="323"/>
        <end position="349"/>
    </location>
</feature>
<feature type="transmembrane region" description="Helical" evidence="5">
    <location>
        <begin position="194"/>
        <end position="211"/>
    </location>
</feature>
<dbReference type="SUPFAM" id="SSF103473">
    <property type="entry name" value="MFS general substrate transporter"/>
    <property type="match status" value="1"/>
</dbReference>
<feature type="transmembrane region" description="Helical" evidence="5">
    <location>
        <begin position="164"/>
        <end position="187"/>
    </location>
</feature>
<evidence type="ECO:0000313" key="7">
    <source>
        <dbReference type="EMBL" id="KAF2256080.1"/>
    </source>
</evidence>
<dbReference type="PANTHER" id="PTHR23502">
    <property type="entry name" value="MAJOR FACILITATOR SUPERFAMILY"/>
    <property type="match status" value="1"/>
</dbReference>
<name>A0A6A6J2E6_9PLEO</name>
<accession>A0A6A6J2E6</accession>
<evidence type="ECO:0000256" key="4">
    <source>
        <dbReference type="ARBA" id="ARBA00023136"/>
    </source>
</evidence>
<feature type="transmembrane region" description="Helical" evidence="5">
    <location>
        <begin position="223"/>
        <end position="244"/>
    </location>
</feature>
<dbReference type="GO" id="GO:0005886">
    <property type="term" value="C:plasma membrane"/>
    <property type="evidence" value="ECO:0007669"/>
    <property type="project" value="TreeGrafter"/>
</dbReference>
<organism evidence="7 8">
    <name type="scientific">Trematosphaeria pertusa</name>
    <dbReference type="NCBI Taxonomy" id="390896"/>
    <lineage>
        <taxon>Eukaryota</taxon>
        <taxon>Fungi</taxon>
        <taxon>Dikarya</taxon>
        <taxon>Ascomycota</taxon>
        <taxon>Pezizomycotina</taxon>
        <taxon>Dothideomycetes</taxon>
        <taxon>Pleosporomycetidae</taxon>
        <taxon>Pleosporales</taxon>
        <taxon>Massarineae</taxon>
        <taxon>Trematosphaeriaceae</taxon>
        <taxon>Trematosphaeria</taxon>
    </lineage>
</organism>
<comment type="subcellular location">
    <subcellularLocation>
        <location evidence="1">Membrane</location>
        <topology evidence="1">Multi-pass membrane protein</topology>
    </subcellularLocation>
</comment>
<dbReference type="PANTHER" id="PTHR23502:SF29">
    <property type="entry name" value="TRANSPORTER, PUTATIVE (AFU_ORTHOLOGUE AFUA_6G06680)-RELATED"/>
    <property type="match status" value="1"/>
</dbReference>
<dbReference type="AlphaFoldDB" id="A0A6A6J2E6"/>
<keyword evidence="2 5" id="KW-0812">Transmembrane</keyword>
<proteinExistence type="predicted"/>
<feature type="domain" description="Major facilitator superfamily (MFS) profile" evidence="6">
    <location>
        <begin position="68"/>
        <end position="534"/>
    </location>
</feature>
<dbReference type="InterPro" id="IPR020846">
    <property type="entry name" value="MFS_dom"/>
</dbReference>
<evidence type="ECO:0000256" key="3">
    <source>
        <dbReference type="ARBA" id="ARBA00022989"/>
    </source>
</evidence>
<gene>
    <name evidence="7" type="ORF">BU26DRAFT_573940</name>
</gene>
<keyword evidence="4 5" id="KW-0472">Membrane</keyword>
<evidence type="ECO:0000256" key="1">
    <source>
        <dbReference type="ARBA" id="ARBA00004141"/>
    </source>
</evidence>
<dbReference type="PROSITE" id="PS50850">
    <property type="entry name" value="MFS"/>
    <property type="match status" value="1"/>
</dbReference>
<dbReference type="OrthoDB" id="2585655at2759"/>